<dbReference type="EMBL" id="QOQW01000012">
    <property type="protein sequence ID" value="RCK79563.1"/>
    <property type="molecule type" value="Genomic_DNA"/>
</dbReference>
<comment type="caution">
    <text evidence="7">The sequence shown here is derived from an EMBL/GenBank/DDBJ whole genome shotgun (WGS) entry which is preliminary data.</text>
</comment>
<evidence type="ECO:0000256" key="1">
    <source>
        <dbReference type="ARBA" id="ARBA00022485"/>
    </source>
</evidence>
<evidence type="ECO:0000256" key="2">
    <source>
        <dbReference type="ARBA" id="ARBA00022723"/>
    </source>
</evidence>
<reference evidence="7 8" key="1">
    <citation type="submission" date="2018-05" db="EMBL/GenBank/DDBJ databases">
        <title>A metagenomic window into the 2 km-deep terrestrial subsurface aquifer revealed taxonomically and functionally diverse microbial community comprising novel uncultured bacterial lineages.</title>
        <authorList>
            <person name="Kadnikov V.V."/>
            <person name="Mardanov A.V."/>
            <person name="Beletsky A.V."/>
            <person name="Banks D."/>
            <person name="Pimenov N.V."/>
            <person name="Frank Y.A."/>
            <person name="Karnachuk O.V."/>
            <person name="Ravin N.V."/>
        </authorList>
    </citation>
    <scope>NUCLEOTIDE SEQUENCE [LARGE SCALE GENOMIC DNA]</scope>
    <source>
        <strain evidence="7">BY5</strain>
    </source>
</reference>
<accession>A0A367ZN71</accession>
<name>A0A367ZN71_9BACT</name>
<dbReference type="PROSITE" id="PS51379">
    <property type="entry name" value="4FE4S_FER_2"/>
    <property type="match status" value="3"/>
</dbReference>
<evidence type="ECO:0000313" key="7">
    <source>
        <dbReference type="EMBL" id="RCK79563.1"/>
    </source>
</evidence>
<evidence type="ECO:0000256" key="5">
    <source>
        <dbReference type="SAM" id="MobiDB-lite"/>
    </source>
</evidence>
<dbReference type="GO" id="GO:0051539">
    <property type="term" value="F:4 iron, 4 sulfur cluster binding"/>
    <property type="evidence" value="ECO:0007669"/>
    <property type="project" value="UniProtKB-KW"/>
</dbReference>
<dbReference type="Pfam" id="PF13187">
    <property type="entry name" value="Fer4_9"/>
    <property type="match status" value="1"/>
</dbReference>
<feature type="domain" description="4Fe-4S ferredoxin-type" evidence="6">
    <location>
        <begin position="52"/>
        <end position="81"/>
    </location>
</feature>
<keyword evidence="4" id="KW-0411">Iron-sulfur</keyword>
<evidence type="ECO:0000259" key="6">
    <source>
        <dbReference type="PROSITE" id="PS51379"/>
    </source>
</evidence>
<dbReference type="GO" id="GO:0046872">
    <property type="term" value="F:metal ion binding"/>
    <property type="evidence" value="ECO:0007669"/>
    <property type="project" value="UniProtKB-KW"/>
</dbReference>
<dbReference type="InterPro" id="IPR050157">
    <property type="entry name" value="PSI_iron-sulfur_center"/>
</dbReference>
<dbReference type="PANTHER" id="PTHR24960">
    <property type="entry name" value="PHOTOSYSTEM I IRON-SULFUR CENTER-RELATED"/>
    <property type="match status" value="1"/>
</dbReference>
<feature type="domain" description="4Fe-4S ferredoxin-type" evidence="6">
    <location>
        <begin position="88"/>
        <end position="121"/>
    </location>
</feature>
<keyword evidence="2" id="KW-0479">Metal-binding</keyword>
<dbReference type="SUPFAM" id="SSF54862">
    <property type="entry name" value="4Fe-4S ferredoxins"/>
    <property type="match status" value="1"/>
</dbReference>
<sequence>MKEPPPPKRLTRAAFFRESWRAIASLFYDLLGDWLDVVEKAFPEVIRPPGAVAEGRFMELCTRCGACRQACPFFAIRPVLRPGSFDEGTPQIQPPETWCRMCADLPCVRACPTGALHLPGPRPENVASLALILPGHAPPGQTIPAPAPCPTGSSGSASPASPAAEPPPWRIGLAEVAAERCLRRAGISCTACLTACPTRFRAVALPAPDGPPVIDPERCCGCGACCAACPAVPDRAIRIAARHG</sequence>
<keyword evidence="1" id="KW-0004">4Fe-4S</keyword>
<dbReference type="Gene3D" id="3.30.70.20">
    <property type="match status" value="2"/>
</dbReference>
<dbReference type="AlphaFoldDB" id="A0A367ZN71"/>
<proteinExistence type="predicted"/>
<dbReference type="Proteomes" id="UP000252355">
    <property type="component" value="Unassembled WGS sequence"/>
</dbReference>
<feature type="region of interest" description="Disordered" evidence="5">
    <location>
        <begin position="143"/>
        <end position="166"/>
    </location>
</feature>
<organism evidence="7 8">
    <name type="scientific">Candidatus Ozemobacter sibiricus</name>
    <dbReference type="NCBI Taxonomy" id="2268124"/>
    <lineage>
        <taxon>Bacteria</taxon>
        <taxon>Candidatus Ozemobacteria</taxon>
        <taxon>Candidatus Ozemobacterales</taxon>
        <taxon>Candidatus Ozemobacteraceae</taxon>
        <taxon>Candidatus Ozemobacter</taxon>
    </lineage>
</organism>
<dbReference type="InterPro" id="IPR017896">
    <property type="entry name" value="4Fe4S_Fe-S-bd"/>
</dbReference>
<feature type="compositionally biased region" description="Low complexity" evidence="5">
    <location>
        <begin position="150"/>
        <end position="163"/>
    </location>
</feature>
<protein>
    <submittedName>
        <fullName evidence="7">MauM/NapG family ferredoxin-type protein</fullName>
    </submittedName>
</protein>
<evidence type="ECO:0000313" key="8">
    <source>
        <dbReference type="Proteomes" id="UP000252355"/>
    </source>
</evidence>
<evidence type="ECO:0000256" key="3">
    <source>
        <dbReference type="ARBA" id="ARBA00023004"/>
    </source>
</evidence>
<feature type="domain" description="4Fe-4S ferredoxin-type" evidence="6">
    <location>
        <begin position="210"/>
        <end position="242"/>
    </location>
</feature>
<dbReference type="PROSITE" id="PS00198">
    <property type="entry name" value="4FE4S_FER_1"/>
    <property type="match status" value="1"/>
</dbReference>
<gene>
    <name evidence="7" type="ORF">OZSIB_4317</name>
</gene>
<dbReference type="InterPro" id="IPR017900">
    <property type="entry name" value="4Fe4S_Fe_S_CS"/>
</dbReference>
<keyword evidence="3" id="KW-0408">Iron</keyword>
<evidence type="ECO:0000256" key="4">
    <source>
        <dbReference type="ARBA" id="ARBA00023014"/>
    </source>
</evidence>
<dbReference type="PANTHER" id="PTHR24960:SF79">
    <property type="entry name" value="PHOTOSYSTEM I IRON-SULFUR CENTER"/>
    <property type="match status" value="1"/>
</dbReference>